<keyword evidence="6" id="KW-1185">Reference proteome</keyword>
<sequence length="689" mass="76100">MQQMQKVEASRGDPAKRATSCFQSAVYPPDFELSAHRHTDIAIKSETNGDFADGINGNSYTIARDIHDPAPPLDPRKSPHQPGLGRHGSHSGRHAGQTRSSLKQLQPSSAAPIGEIGTTAYCGLECSPPLTAQALETCLIILRHVPDRETGLKLFDSHLNPSDGWIRLAAKHMMISLYDTFPQYFPTSEQGQRPDDAQLTALARTICGNTAKCVSDEESDPAKWMAQFTGTNLRWESLGVMFAYWELAARYLGPYRPDVGSRFQCVDEGTKVVMQYRYCLGACIELTKAAGSGGNTLLLFMCSKRTIIESLFSGDASFACWQLHAETVALSTFLGFHDEVAAAPGIGYKPTVCSEIKRKLFSYVFYVDKVLASFAGRPPLISRRYARTPPPLDLKDDHLLSNEASLARHVAALDENGWNTKGELYSATIVRARVMLAHIRDEIFEIALGQGSVTLVETLLEIKERQLRTVAGFPDILTLKEEDVQNRKLDISLLYTRLIIKLEHLQNMFFIERLLAKRGHDDGALLSVSFEMVSKTLMFWTNMDRLSCMNGDFEWLVMAYAAPGGGILCMELLKPTLQGGHHPQNPQVSRSSIIQKLSLLVGFLDWVSPTAPNGDLCADCKVIIQRVLDQALNSPAASASSAVDGGLPAGVMLDVPMDWDFSTQLDFNFDLLDTFDWLRPEVSSSQQSS</sequence>
<dbReference type="EMBL" id="JFBX01000256">
    <property type="protein sequence ID" value="KXH44020.1"/>
    <property type="molecule type" value="Genomic_DNA"/>
</dbReference>
<dbReference type="PANTHER" id="PTHR31001">
    <property type="entry name" value="UNCHARACTERIZED TRANSCRIPTIONAL REGULATORY PROTEIN"/>
    <property type="match status" value="1"/>
</dbReference>
<dbReference type="GO" id="GO:0006351">
    <property type="term" value="P:DNA-templated transcription"/>
    <property type="evidence" value="ECO:0007669"/>
    <property type="project" value="InterPro"/>
</dbReference>
<feature type="region of interest" description="Disordered" evidence="3">
    <location>
        <begin position="1"/>
        <end position="21"/>
    </location>
</feature>
<dbReference type="GO" id="GO:0008270">
    <property type="term" value="F:zinc ion binding"/>
    <property type="evidence" value="ECO:0007669"/>
    <property type="project" value="InterPro"/>
</dbReference>
<dbReference type="GO" id="GO:0005634">
    <property type="term" value="C:nucleus"/>
    <property type="evidence" value="ECO:0007669"/>
    <property type="project" value="UniProtKB-SubCell"/>
</dbReference>
<dbReference type="Pfam" id="PF04082">
    <property type="entry name" value="Fungal_trans"/>
    <property type="match status" value="1"/>
</dbReference>
<feature type="domain" description="Xylanolytic transcriptional activator regulatory" evidence="4">
    <location>
        <begin position="320"/>
        <end position="397"/>
    </location>
</feature>
<dbReference type="InterPro" id="IPR007219">
    <property type="entry name" value="XnlR_reg_dom"/>
</dbReference>
<dbReference type="CDD" id="cd12148">
    <property type="entry name" value="fungal_TF_MHR"/>
    <property type="match status" value="1"/>
</dbReference>
<dbReference type="GO" id="GO:0003677">
    <property type="term" value="F:DNA binding"/>
    <property type="evidence" value="ECO:0007669"/>
    <property type="project" value="InterPro"/>
</dbReference>
<dbReference type="SMART" id="SM00906">
    <property type="entry name" value="Fungal_trans"/>
    <property type="match status" value="1"/>
</dbReference>
<evidence type="ECO:0000256" key="2">
    <source>
        <dbReference type="ARBA" id="ARBA00023242"/>
    </source>
</evidence>
<protein>
    <submittedName>
        <fullName evidence="5">Fungal specific transcription factor domain-containing protein</fullName>
    </submittedName>
</protein>
<proteinExistence type="predicted"/>
<evidence type="ECO:0000313" key="5">
    <source>
        <dbReference type="EMBL" id="KXH44020.1"/>
    </source>
</evidence>
<evidence type="ECO:0000313" key="6">
    <source>
        <dbReference type="Proteomes" id="UP000070328"/>
    </source>
</evidence>
<comment type="caution">
    <text evidence="5">The sequence shown here is derived from an EMBL/GenBank/DDBJ whole genome shotgun (WGS) entry which is preliminary data.</text>
</comment>
<evidence type="ECO:0000259" key="4">
    <source>
        <dbReference type="SMART" id="SM00906"/>
    </source>
</evidence>
<evidence type="ECO:0000256" key="1">
    <source>
        <dbReference type="ARBA" id="ARBA00004123"/>
    </source>
</evidence>
<feature type="compositionally biased region" description="Polar residues" evidence="3">
    <location>
        <begin position="97"/>
        <end position="108"/>
    </location>
</feature>
<dbReference type="PANTHER" id="PTHR31001:SF40">
    <property type="entry name" value="ZN(II)2CYS6 TRANSCRIPTION FACTOR (EUROFUNG)"/>
    <property type="match status" value="1"/>
</dbReference>
<accession>A0A135T796</accession>
<gene>
    <name evidence="5" type="ORF">CSIM01_12173</name>
</gene>
<evidence type="ECO:0000256" key="3">
    <source>
        <dbReference type="SAM" id="MobiDB-lite"/>
    </source>
</evidence>
<dbReference type="Proteomes" id="UP000070328">
    <property type="component" value="Unassembled WGS sequence"/>
</dbReference>
<comment type="subcellular location">
    <subcellularLocation>
        <location evidence="1">Nucleus</location>
    </subcellularLocation>
</comment>
<organism evidence="5 6">
    <name type="scientific">Colletotrichum simmondsii</name>
    <dbReference type="NCBI Taxonomy" id="703756"/>
    <lineage>
        <taxon>Eukaryota</taxon>
        <taxon>Fungi</taxon>
        <taxon>Dikarya</taxon>
        <taxon>Ascomycota</taxon>
        <taxon>Pezizomycotina</taxon>
        <taxon>Sordariomycetes</taxon>
        <taxon>Hypocreomycetidae</taxon>
        <taxon>Glomerellales</taxon>
        <taxon>Glomerellaceae</taxon>
        <taxon>Colletotrichum</taxon>
        <taxon>Colletotrichum acutatum species complex</taxon>
    </lineage>
</organism>
<name>A0A135T796_9PEZI</name>
<dbReference type="InterPro" id="IPR050613">
    <property type="entry name" value="Sec_Metabolite_Reg"/>
</dbReference>
<keyword evidence="2" id="KW-0539">Nucleus</keyword>
<reference evidence="5 6" key="1">
    <citation type="submission" date="2014-02" db="EMBL/GenBank/DDBJ databases">
        <title>The genome sequence of Colletotrichum simmondsii CBS122122.</title>
        <authorList>
            <person name="Baroncelli R."/>
            <person name="Thon M.R."/>
        </authorList>
    </citation>
    <scope>NUCLEOTIDE SEQUENCE [LARGE SCALE GENOMIC DNA]</scope>
    <source>
        <strain evidence="5 6">CBS122122</strain>
    </source>
</reference>
<dbReference type="OrthoDB" id="6612291at2759"/>
<dbReference type="AlphaFoldDB" id="A0A135T796"/>
<feature type="region of interest" description="Disordered" evidence="3">
    <location>
        <begin position="62"/>
        <end position="108"/>
    </location>
</feature>